<keyword evidence="3" id="KW-1185">Reference proteome</keyword>
<accession>A0ABS7K028</accession>
<feature type="compositionally biased region" description="Basic and acidic residues" evidence="1">
    <location>
        <begin position="93"/>
        <end position="102"/>
    </location>
</feature>
<dbReference type="RefSeq" id="WP_221870706.1">
    <property type="nucleotide sequence ID" value="NZ_JACWFH010000005.1"/>
</dbReference>
<feature type="region of interest" description="Disordered" evidence="1">
    <location>
        <begin position="72"/>
        <end position="105"/>
    </location>
</feature>
<reference evidence="2 3" key="1">
    <citation type="submission" date="2020-07" db="EMBL/GenBank/DDBJ databases">
        <title>Fungal Genomes of the International Space Station.</title>
        <authorList>
            <person name="Seuylemezian A."/>
            <person name="Singh N.K."/>
            <person name="Wood J."/>
            <person name="Venkateswaran K."/>
        </authorList>
    </citation>
    <scope>NUCLEOTIDE SEQUENCE [LARGE SCALE GENOMIC DNA]</scope>
    <source>
        <strain evidence="2 3">PL-B2</strain>
    </source>
</reference>
<proteinExistence type="predicted"/>
<evidence type="ECO:0000313" key="2">
    <source>
        <dbReference type="EMBL" id="MBY0095601.1"/>
    </source>
</evidence>
<comment type="caution">
    <text evidence="2">The sequence shown here is derived from an EMBL/GenBank/DDBJ whole genome shotgun (WGS) entry which is preliminary data.</text>
</comment>
<dbReference type="EMBL" id="JACWFH010000005">
    <property type="protein sequence ID" value="MBY0095601.1"/>
    <property type="molecule type" value="Genomic_DNA"/>
</dbReference>
<name>A0ABS7K028_9BACI</name>
<evidence type="ECO:0000256" key="1">
    <source>
        <dbReference type="SAM" id="MobiDB-lite"/>
    </source>
</evidence>
<gene>
    <name evidence="2" type="ORF">H0185_02040</name>
</gene>
<evidence type="ECO:0000313" key="3">
    <source>
        <dbReference type="Proteomes" id="UP000769780"/>
    </source>
</evidence>
<dbReference type="NCBIfam" id="NF047410">
    <property type="entry name" value="CotG_ExsB_Nterm"/>
    <property type="match status" value="1"/>
</dbReference>
<protein>
    <submittedName>
        <fullName evidence="2">Uncharacterized protein</fullName>
    </submittedName>
</protein>
<dbReference type="Proteomes" id="UP000769780">
    <property type="component" value="Unassembled WGS sequence"/>
</dbReference>
<sequence>MTRSYSSHDIEKAVEIAETRGLDDFLMQHPHEKRIDTDKKTEREFHRNFTGQQERNENTKKSIFDVIMFGSSHPKTHHKDSHADQIMTSSSSERSESPRIEDDMTTCDPCEEVQEIVRGIRAGKYKLRTTALQGGSTTERTHHNKNNRLRHPEHWRTLNNHKRETRMNEVQQDQLHYHSAYWENGNMWALKLKLK</sequence>
<organism evidence="2 3">
    <name type="scientific">Mesobacillus maritimus</name>
    <dbReference type="NCBI Taxonomy" id="1643336"/>
    <lineage>
        <taxon>Bacteria</taxon>
        <taxon>Bacillati</taxon>
        <taxon>Bacillota</taxon>
        <taxon>Bacilli</taxon>
        <taxon>Bacillales</taxon>
        <taxon>Bacillaceae</taxon>
        <taxon>Mesobacillus</taxon>
    </lineage>
</organism>